<evidence type="ECO:0000256" key="1">
    <source>
        <dbReference type="SAM" id="Phobius"/>
    </source>
</evidence>
<comment type="caution">
    <text evidence="2">The sequence shown here is derived from an EMBL/GenBank/DDBJ whole genome shotgun (WGS) entry which is preliminary data.</text>
</comment>
<name>A0A934Q5S3_9BURK</name>
<keyword evidence="1" id="KW-0472">Membrane</keyword>
<gene>
    <name evidence="2" type="ORF">I8E28_19035</name>
</gene>
<evidence type="ECO:0000313" key="3">
    <source>
        <dbReference type="Proteomes" id="UP000617041"/>
    </source>
</evidence>
<sequence>MSETATAYATALWIAILLALMLLPRRWLAEHTSSVVASLLIAGALGTVLVAVLAEATDHP</sequence>
<keyword evidence="3" id="KW-1185">Reference proteome</keyword>
<evidence type="ECO:0000313" key="2">
    <source>
        <dbReference type="EMBL" id="MBK0394707.1"/>
    </source>
</evidence>
<dbReference type="RefSeq" id="WP_200789795.1">
    <property type="nucleotide sequence ID" value="NZ_JAEDAO010000001.1"/>
</dbReference>
<proteinExistence type="predicted"/>
<protein>
    <submittedName>
        <fullName evidence="2">Uncharacterized protein</fullName>
    </submittedName>
</protein>
<keyword evidence="1" id="KW-1133">Transmembrane helix</keyword>
<accession>A0A934Q5S3</accession>
<reference evidence="2" key="1">
    <citation type="submission" date="2020-12" db="EMBL/GenBank/DDBJ databases">
        <title>Ramlibacter sp. nov., isolated from a freshwater alga, Cryptomonas.</title>
        <authorList>
            <person name="Kim H.M."/>
            <person name="Jeon C.O."/>
        </authorList>
    </citation>
    <scope>NUCLEOTIDE SEQUENCE</scope>
    <source>
        <strain evidence="2">CrO1</strain>
    </source>
</reference>
<keyword evidence="1" id="KW-0812">Transmembrane</keyword>
<dbReference type="Proteomes" id="UP000617041">
    <property type="component" value="Unassembled WGS sequence"/>
</dbReference>
<organism evidence="2 3">
    <name type="scientific">Ramlibacter algicola</name>
    <dbReference type="NCBI Taxonomy" id="2795217"/>
    <lineage>
        <taxon>Bacteria</taxon>
        <taxon>Pseudomonadati</taxon>
        <taxon>Pseudomonadota</taxon>
        <taxon>Betaproteobacteria</taxon>
        <taxon>Burkholderiales</taxon>
        <taxon>Comamonadaceae</taxon>
        <taxon>Ramlibacter</taxon>
    </lineage>
</organism>
<dbReference type="AlphaFoldDB" id="A0A934Q5S3"/>
<feature type="transmembrane region" description="Helical" evidence="1">
    <location>
        <begin position="6"/>
        <end position="23"/>
    </location>
</feature>
<feature type="transmembrane region" description="Helical" evidence="1">
    <location>
        <begin position="35"/>
        <end position="54"/>
    </location>
</feature>
<dbReference type="EMBL" id="JAEDAO010000001">
    <property type="protein sequence ID" value="MBK0394707.1"/>
    <property type="molecule type" value="Genomic_DNA"/>
</dbReference>